<dbReference type="GO" id="GO:0008168">
    <property type="term" value="F:methyltransferase activity"/>
    <property type="evidence" value="ECO:0007669"/>
    <property type="project" value="UniProtKB-KW"/>
</dbReference>
<dbReference type="GO" id="GO:0032259">
    <property type="term" value="P:methylation"/>
    <property type="evidence" value="ECO:0007669"/>
    <property type="project" value="UniProtKB-KW"/>
</dbReference>
<keyword evidence="2" id="KW-0808">Transferase</keyword>
<dbReference type="InterPro" id="IPR029063">
    <property type="entry name" value="SAM-dependent_MTases_sf"/>
</dbReference>
<protein>
    <submittedName>
        <fullName evidence="3">Methyltransferase</fullName>
    </submittedName>
</protein>
<dbReference type="CDD" id="cd02440">
    <property type="entry name" value="AdoMet_MTases"/>
    <property type="match status" value="1"/>
</dbReference>
<proteinExistence type="predicted"/>
<dbReference type="Pfam" id="PF03602">
    <property type="entry name" value="Cons_hypoth95"/>
    <property type="match status" value="1"/>
</dbReference>
<dbReference type="PANTHER" id="PTHR43542">
    <property type="entry name" value="METHYLTRANSFERASE"/>
    <property type="match status" value="1"/>
</dbReference>
<evidence type="ECO:0000313" key="4">
    <source>
        <dbReference type="Proteomes" id="UP000830055"/>
    </source>
</evidence>
<evidence type="ECO:0000256" key="2">
    <source>
        <dbReference type="ARBA" id="ARBA00022679"/>
    </source>
</evidence>
<dbReference type="SUPFAM" id="SSF53335">
    <property type="entry name" value="S-adenosyl-L-methionine-dependent methyltransferases"/>
    <property type="match status" value="1"/>
</dbReference>
<keyword evidence="1 3" id="KW-0489">Methyltransferase</keyword>
<reference evidence="3 4" key="1">
    <citation type="submission" date="2022-01" db="EMBL/GenBank/DDBJ databases">
        <title>Desulfofustis limnae sp. nov., a novel mesophilic sulfate-reducing bacterium isolated from marsh soil.</title>
        <authorList>
            <person name="Watanabe M."/>
            <person name="Takahashi A."/>
            <person name="Kojima H."/>
            <person name="Fukui M."/>
        </authorList>
    </citation>
    <scope>NUCLEOTIDE SEQUENCE [LARGE SCALE GENOMIC DNA]</scope>
    <source>
        <strain evidence="3 4">PPLL</strain>
    </source>
</reference>
<keyword evidence="4" id="KW-1185">Reference proteome</keyword>
<accession>A0ABM7W780</accession>
<evidence type="ECO:0000313" key="3">
    <source>
        <dbReference type="EMBL" id="BDD86743.1"/>
    </source>
</evidence>
<dbReference type="EMBL" id="AP025516">
    <property type="protein sequence ID" value="BDD86743.1"/>
    <property type="molecule type" value="Genomic_DNA"/>
</dbReference>
<sequence>MRIISGTARGRRLFAPADGRQTIRPTADRAREALFSIIGPSIIGSTVVDLFAGTGAFGCEALSRGAAHVLFIDNHRAALRLIAKNIALINNGPQRSSVRQADLARGGRSLLDSCKQLSFDVVFIDPPYGKRLADTVLKDLDTSSRCHEQTLIIVEEQSSYVPPTDLVRLTPVDRRRYGAALFTFFRIRSDS</sequence>
<name>A0ABM7W780_9BACT</name>
<organism evidence="3 4">
    <name type="scientific">Desulfofustis limnaeus</name>
    <dbReference type="NCBI Taxonomy" id="2740163"/>
    <lineage>
        <taxon>Bacteria</taxon>
        <taxon>Pseudomonadati</taxon>
        <taxon>Thermodesulfobacteriota</taxon>
        <taxon>Desulfobulbia</taxon>
        <taxon>Desulfobulbales</taxon>
        <taxon>Desulfocapsaceae</taxon>
        <taxon>Desulfofustis</taxon>
    </lineage>
</organism>
<dbReference type="InterPro" id="IPR004398">
    <property type="entry name" value="RNA_MeTrfase_RsmD"/>
</dbReference>
<dbReference type="InterPro" id="IPR002052">
    <property type="entry name" value="DNA_methylase_N6_adenine_CS"/>
</dbReference>
<dbReference type="Gene3D" id="3.40.50.150">
    <property type="entry name" value="Vaccinia Virus protein VP39"/>
    <property type="match status" value="1"/>
</dbReference>
<dbReference type="PIRSF" id="PIRSF004553">
    <property type="entry name" value="CHP00095"/>
    <property type="match status" value="1"/>
</dbReference>
<dbReference type="PANTHER" id="PTHR43542:SF1">
    <property type="entry name" value="METHYLTRANSFERASE"/>
    <property type="match status" value="1"/>
</dbReference>
<dbReference type="NCBIfam" id="TIGR00095">
    <property type="entry name" value="16S rRNA (guanine(966)-N(2))-methyltransferase RsmD"/>
    <property type="match status" value="1"/>
</dbReference>
<evidence type="ECO:0000256" key="1">
    <source>
        <dbReference type="ARBA" id="ARBA00022603"/>
    </source>
</evidence>
<dbReference type="PROSITE" id="PS00092">
    <property type="entry name" value="N6_MTASE"/>
    <property type="match status" value="1"/>
</dbReference>
<gene>
    <name evidence="3" type="ORF">DPPLL_11080</name>
</gene>
<dbReference type="Proteomes" id="UP000830055">
    <property type="component" value="Chromosome"/>
</dbReference>
<dbReference type="RefSeq" id="WP_284153815.1">
    <property type="nucleotide sequence ID" value="NZ_AP025516.1"/>
</dbReference>